<evidence type="ECO:0000313" key="2">
    <source>
        <dbReference type="EMBL" id="ORB57416.1"/>
    </source>
</evidence>
<evidence type="ECO:0000313" key="3">
    <source>
        <dbReference type="Proteomes" id="UP000192534"/>
    </source>
</evidence>
<name>A0A1X0J6L9_MYCRH</name>
<evidence type="ECO:0000259" key="1">
    <source>
        <dbReference type="Pfam" id="PF09348"/>
    </source>
</evidence>
<dbReference type="Proteomes" id="UP000192534">
    <property type="component" value="Unassembled WGS sequence"/>
</dbReference>
<dbReference type="InterPro" id="IPR018960">
    <property type="entry name" value="DUF1990"/>
</dbReference>
<keyword evidence="3" id="KW-1185">Reference proteome</keyword>
<dbReference type="PANTHER" id="PTHR34202:SF1">
    <property type="entry name" value="UPF0548 PROTEIN"/>
    <property type="match status" value="1"/>
</dbReference>
<dbReference type="EMBL" id="MVIH01000001">
    <property type="protein sequence ID" value="ORB57416.1"/>
    <property type="molecule type" value="Genomic_DNA"/>
</dbReference>
<feature type="domain" description="DUF1990" evidence="1">
    <location>
        <begin position="12"/>
        <end position="162"/>
    </location>
</feature>
<dbReference type="RefSeq" id="WP_083117085.1">
    <property type="nucleotide sequence ID" value="NZ_JACKUO010000042.1"/>
</dbReference>
<dbReference type="Pfam" id="PF09348">
    <property type="entry name" value="DUF1990"/>
    <property type="match status" value="1"/>
</dbReference>
<comment type="caution">
    <text evidence="2">The sequence shown here is derived from an EMBL/GenBank/DDBJ whole genome shotgun (WGS) entry which is preliminary data.</text>
</comment>
<dbReference type="AlphaFoldDB" id="A0A1X0J6L9"/>
<protein>
    <recommendedName>
        <fullName evidence="1">DUF1990 domain-containing protein</fullName>
    </recommendedName>
</protein>
<proteinExistence type="predicted"/>
<gene>
    <name evidence="2" type="ORF">BST42_03360</name>
</gene>
<dbReference type="InterPro" id="IPR014457">
    <property type="entry name" value="UCP010260"/>
</dbReference>
<dbReference type="OrthoDB" id="120660at2"/>
<dbReference type="PIRSF" id="PIRSF010260">
    <property type="entry name" value="UCP010260"/>
    <property type="match status" value="1"/>
</dbReference>
<dbReference type="PANTHER" id="PTHR34202">
    <property type="entry name" value="UPF0548 PROTEIN"/>
    <property type="match status" value="1"/>
</dbReference>
<accession>A0A1X0J6L9</accession>
<organism evidence="2 3">
    <name type="scientific">Mycolicibacterium rhodesiae</name>
    <name type="common">Mycobacterium rhodesiae</name>
    <dbReference type="NCBI Taxonomy" id="36814"/>
    <lineage>
        <taxon>Bacteria</taxon>
        <taxon>Bacillati</taxon>
        <taxon>Actinomycetota</taxon>
        <taxon>Actinomycetes</taxon>
        <taxon>Mycobacteriales</taxon>
        <taxon>Mycobacteriaceae</taxon>
        <taxon>Mycolicibacterium</taxon>
    </lineage>
</organism>
<reference evidence="2 3" key="1">
    <citation type="submission" date="2016-12" db="EMBL/GenBank/DDBJ databases">
        <title>The new phylogeny of genus Mycobacterium.</title>
        <authorList>
            <person name="Tortoli E."/>
            <person name="Trovato A."/>
            <person name="Cirillo D.M."/>
        </authorList>
    </citation>
    <scope>NUCLEOTIDE SEQUENCE [LARGE SCALE GENOMIC DNA]</scope>
    <source>
        <strain evidence="2 3">DSM 44223</strain>
    </source>
</reference>
<sequence length="165" mass="17609">MKLSDLAGRPLTYAEVGATAAGLPAGYHHVRLSSCIGRGRARFERAADSVMRYGMLRGAGLRVAATTEVAEVGTDVLGRLGPFAAPCRVVYVVDETNRRGFAYGSLPGHAVSGEEMFGVRFNPSDESVHAEVVAFSTPATWWSQVGAPVAALVQRVITRRYLSVV</sequence>